<comment type="caution">
    <text evidence="3">The sequence shown here is derived from an EMBL/GenBank/DDBJ whole genome shotgun (WGS) entry which is preliminary data.</text>
</comment>
<evidence type="ECO:0000259" key="2">
    <source>
        <dbReference type="Pfam" id="PF05598"/>
    </source>
</evidence>
<proteinExistence type="predicted"/>
<organism evidence="3 4">
    <name type="scientific">Enterococcus raffinosus</name>
    <dbReference type="NCBI Taxonomy" id="71452"/>
    <lineage>
        <taxon>Bacteria</taxon>
        <taxon>Bacillati</taxon>
        <taxon>Bacillota</taxon>
        <taxon>Bacilli</taxon>
        <taxon>Lactobacillales</taxon>
        <taxon>Enterococcaceae</taxon>
        <taxon>Enterococcus</taxon>
    </lineage>
</organism>
<dbReference type="Pfam" id="PF01609">
    <property type="entry name" value="DDE_Tnp_1"/>
    <property type="match status" value="1"/>
</dbReference>
<dbReference type="GO" id="GO:0006313">
    <property type="term" value="P:DNA transposition"/>
    <property type="evidence" value="ECO:0007669"/>
    <property type="project" value="InterPro"/>
</dbReference>
<feature type="domain" description="Transposase IS4-like" evidence="1">
    <location>
        <begin position="138"/>
        <end position="399"/>
    </location>
</feature>
<evidence type="ECO:0000313" key="4">
    <source>
        <dbReference type="Proteomes" id="UP001249240"/>
    </source>
</evidence>
<gene>
    <name evidence="3" type="ORF">P7D78_20895</name>
</gene>
<dbReference type="Pfam" id="PF05598">
    <property type="entry name" value="DUF772"/>
    <property type="match status" value="1"/>
</dbReference>
<evidence type="ECO:0000259" key="1">
    <source>
        <dbReference type="Pfam" id="PF01609"/>
    </source>
</evidence>
<dbReference type="AlphaFoldDB" id="A0AAW8T4L8"/>
<sequence length="419" mass="47977">MAIIQQPTLFDIEILEQLDIEEKYLEIFSPLDLSTLVGLFQKETSVGAPISVNYEAAIRALIISYLEAIPDVKTLVTRIKSDLRFKLSLGFLYSDRTPSEATFSRILHTLSEHRSSLLDVNNRLLRQIDNVFDIFGEDVAIDATAIESHSKPRIIEKPIVSSVEKQYTMTTEDIKKELSIDPQWGIKVNSKGKNVFWHGYKAHLAVTTKSQYILSSILTSAHIADMSVAIPLIRDVNRLGLANIHMIFDKGYDVKALYEEAHILDFEPIIPLKRVAKNDGEWTTEYAPTCLIEEGYTYDSFDKRYGALKYTLPEKRCRSCPLQNEGLCQKIIKIKQQTDPRKFNHPARGTHSWKKLYAKRSAVERVNGDLKENMKLNQTTHYKAELVEIELLLIQLAYNVKRYAVQRLNNQKLEKETAS</sequence>
<dbReference type="GO" id="GO:0003677">
    <property type="term" value="F:DNA binding"/>
    <property type="evidence" value="ECO:0007669"/>
    <property type="project" value="InterPro"/>
</dbReference>
<dbReference type="RefSeq" id="WP_028020444.1">
    <property type="nucleotide sequence ID" value="NZ_CABLCA010000024.1"/>
</dbReference>
<dbReference type="GO" id="GO:0004803">
    <property type="term" value="F:transposase activity"/>
    <property type="evidence" value="ECO:0007669"/>
    <property type="project" value="InterPro"/>
</dbReference>
<reference evidence="3" key="1">
    <citation type="submission" date="2023-03" db="EMBL/GenBank/DDBJ databases">
        <authorList>
            <person name="Shen W."/>
            <person name="Cai J."/>
        </authorList>
    </citation>
    <scope>NUCLEOTIDE SEQUENCE</scope>
    <source>
        <strain evidence="3">B646-2</strain>
    </source>
</reference>
<dbReference type="InterPro" id="IPR002559">
    <property type="entry name" value="Transposase_11"/>
</dbReference>
<dbReference type="PANTHER" id="PTHR33408">
    <property type="entry name" value="TRANSPOSASE"/>
    <property type="match status" value="1"/>
</dbReference>
<dbReference type="InterPro" id="IPR008490">
    <property type="entry name" value="Transposase_InsH_N"/>
</dbReference>
<name>A0AAW8T4L8_9ENTE</name>
<dbReference type="Proteomes" id="UP001249240">
    <property type="component" value="Unassembled WGS sequence"/>
</dbReference>
<evidence type="ECO:0000313" key="3">
    <source>
        <dbReference type="EMBL" id="MDT2540566.1"/>
    </source>
</evidence>
<dbReference type="EMBL" id="JARPXM010000063">
    <property type="protein sequence ID" value="MDT2540566.1"/>
    <property type="molecule type" value="Genomic_DNA"/>
</dbReference>
<protein>
    <submittedName>
        <fullName evidence="3">Transposase</fullName>
    </submittedName>
</protein>
<accession>A0AAW8T4L8</accession>
<dbReference type="PANTHER" id="PTHR33408:SF2">
    <property type="entry name" value="TRANSPOSASE DDE DOMAIN-CONTAINING PROTEIN"/>
    <property type="match status" value="1"/>
</dbReference>
<feature type="domain" description="Transposase InsH N-terminal" evidence="2">
    <location>
        <begin position="22"/>
        <end position="107"/>
    </location>
</feature>